<dbReference type="SUPFAM" id="SSF53474">
    <property type="entry name" value="alpha/beta-Hydrolases"/>
    <property type="match status" value="1"/>
</dbReference>
<feature type="domain" description="Carboxylesterase type B" evidence="4">
    <location>
        <begin position="167"/>
        <end position="458"/>
    </location>
</feature>
<evidence type="ECO:0000313" key="6">
    <source>
        <dbReference type="Proteomes" id="UP001212841"/>
    </source>
</evidence>
<keyword evidence="2 3" id="KW-0378">Hydrolase</keyword>
<dbReference type="Proteomes" id="UP001212841">
    <property type="component" value="Unassembled WGS sequence"/>
</dbReference>
<feature type="signal peptide" evidence="3">
    <location>
        <begin position="1"/>
        <end position="19"/>
    </location>
</feature>
<evidence type="ECO:0000256" key="1">
    <source>
        <dbReference type="ARBA" id="ARBA00005964"/>
    </source>
</evidence>
<dbReference type="EC" id="3.1.1.-" evidence="3"/>
<dbReference type="EMBL" id="JADGJD010001279">
    <property type="protein sequence ID" value="KAJ3044668.1"/>
    <property type="molecule type" value="Genomic_DNA"/>
</dbReference>
<reference evidence="5" key="1">
    <citation type="submission" date="2020-05" db="EMBL/GenBank/DDBJ databases">
        <title>Phylogenomic resolution of chytrid fungi.</title>
        <authorList>
            <person name="Stajich J.E."/>
            <person name="Amses K."/>
            <person name="Simmons R."/>
            <person name="Seto K."/>
            <person name="Myers J."/>
            <person name="Bonds A."/>
            <person name="Quandt C.A."/>
            <person name="Barry K."/>
            <person name="Liu P."/>
            <person name="Grigoriev I."/>
            <person name="Longcore J.E."/>
            <person name="James T.Y."/>
        </authorList>
    </citation>
    <scope>NUCLEOTIDE SEQUENCE</scope>
    <source>
        <strain evidence="5">JEL0318</strain>
    </source>
</reference>
<dbReference type="AlphaFoldDB" id="A0AAD5WYY2"/>
<evidence type="ECO:0000256" key="3">
    <source>
        <dbReference type="RuleBase" id="RU361235"/>
    </source>
</evidence>
<dbReference type="PANTHER" id="PTHR11559">
    <property type="entry name" value="CARBOXYLESTERASE"/>
    <property type="match status" value="1"/>
</dbReference>
<name>A0AAD5WYY2_9FUNG</name>
<dbReference type="InterPro" id="IPR002018">
    <property type="entry name" value="CarbesteraseB"/>
</dbReference>
<dbReference type="InterPro" id="IPR016187">
    <property type="entry name" value="CTDL_fold"/>
</dbReference>
<comment type="caution">
    <text evidence="5">The sequence shown here is derived from an EMBL/GenBank/DDBJ whole genome shotgun (WGS) entry which is preliminary data.</text>
</comment>
<proteinExistence type="inferred from homology"/>
<evidence type="ECO:0000256" key="2">
    <source>
        <dbReference type="ARBA" id="ARBA00022801"/>
    </source>
</evidence>
<accession>A0AAD5WYY2</accession>
<dbReference type="InterPro" id="IPR029058">
    <property type="entry name" value="AB_hydrolase_fold"/>
</dbReference>
<sequence>MKSVLLCLSVTAGLVPALAASVPDLPKYVEVATTNNYGLEKITSVLVVEGDNIHHDKAKDVCKDQNESLASYDPSDPHGIHIAVHRFNDSRTQYWVKDPSTKPTYQKPGKPKTCTAFTTEGHTPRYIEVACSKNLPVICTNSAPPTTPDSWWNSKMKPLVRVSSPAGTFIGSRDNMSFRFISIPFAKPPTGKLRFALPVAKERLDNYNALKLGPRCHLRGFQNVPADNYAEDCLSLHVFTPRVGKNLKGKALPVYVDIHGGGMTAGGNDYIGSAQTGTFATRNNMVVVTPQYRMGMLGVFEETTTYDRKTLPGNQHIHDMILALKWIQKNIASFGGDPTRVVLGGQSSGGWSVRALISSPLAEGLFHRAIIRGDGQIPILPPSKSAQIGKAFMEKAGCKTLDCMRKAPFERLLKAQDEVPAATGLPYHLATMDGTAVPDQFYKLLTAGRFNRVPLIIGKFV</sequence>
<keyword evidence="3" id="KW-0732">Signal</keyword>
<comment type="similarity">
    <text evidence="1 3">Belongs to the type-B carboxylesterase/lipase family.</text>
</comment>
<dbReference type="InterPro" id="IPR019826">
    <property type="entry name" value="Carboxylesterase_B_AS"/>
</dbReference>
<protein>
    <recommendedName>
        <fullName evidence="3">Carboxylic ester hydrolase</fullName>
        <ecNumber evidence="3">3.1.1.-</ecNumber>
    </recommendedName>
</protein>
<dbReference type="GO" id="GO:0016787">
    <property type="term" value="F:hydrolase activity"/>
    <property type="evidence" value="ECO:0007669"/>
    <property type="project" value="UniProtKB-KW"/>
</dbReference>
<dbReference type="PROSITE" id="PS00122">
    <property type="entry name" value="CARBOXYLESTERASE_B_1"/>
    <property type="match status" value="1"/>
</dbReference>
<dbReference type="InterPro" id="IPR050309">
    <property type="entry name" value="Type-B_Carboxylest/Lipase"/>
</dbReference>
<dbReference type="Gene3D" id="3.40.50.1820">
    <property type="entry name" value="alpha/beta hydrolase"/>
    <property type="match status" value="1"/>
</dbReference>
<organism evidence="5 6">
    <name type="scientific">Rhizophlyctis rosea</name>
    <dbReference type="NCBI Taxonomy" id="64517"/>
    <lineage>
        <taxon>Eukaryota</taxon>
        <taxon>Fungi</taxon>
        <taxon>Fungi incertae sedis</taxon>
        <taxon>Chytridiomycota</taxon>
        <taxon>Chytridiomycota incertae sedis</taxon>
        <taxon>Chytridiomycetes</taxon>
        <taxon>Rhizophlyctidales</taxon>
        <taxon>Rhizophlyctidaceae</taxon>
        <taxon>Rhizophlyctis</taxon>
    </lineage>
</organism>
<gene>
    <name evidence="5" type="ORF">HK097_001404</name>
</gene>
<keyword evidence="6" id="KW-1185">Reference proteome</keyword>
<evidence type="ECO:0000313" key="5">
    <source>
        <dbReference type="EMBL" id="KAJ3044668.1"/>
    </source>
</evidence>
<evidence type="ECO:0000259" key="4">
    <source>
        <dbReference type="Pfam" id="PF00135"/>
    </source>
</evidence>
<dbReference type="SUPFAM" id="SSF56436">
    <property type="entry name" value="C-type lectin-like"/>
    <property type="match status" value="1"/>
</dbReference>
<dbReference type="Pfam" id="PF00135">
    <property type="entry name" value="COesterase"/>
    <property type="match status" value="1"/>
</dbReference>
<feature type="chain" id="PRO_5041777578" description="Carboxylic ester hydrolase" evidence="3">
    <location>
        <begin position="20"/>
        <end position="461"/>
    </location>
</feature>